<feature type="domain" description="Rhodopsin" evidence="8">
    <location>
        <begin position="33"/>
        <end position="265"/>
    </location>
</feature>
<evidence type="ECO:0000256" key="7">
    <source>
        <dbReference type="SAM" id="Phobius"/>
    </source>
</evidence>
<dbReference type="OMA" id="WICFILQ"/>
<dbReference type="VEuPathDB" id="FungiDB:ACLA_087660"/>
<dbReference type="GeneID" id="4699914"/>
<dbReference type="RefSeq" id="XP_001268486.1">
    <property type="nucleotide sequence ID" value="XM_001268485.1"/>
</dbReference>
<dbReference type="PANTHER" id="PTHR33048:SF167">
    <property type="entry name" value="INTEGRAL MEMBRANE PROTEIN"/>
    <property type="match status" value="1"/>
</dbReference>
<evidence type="ECO:0000256" key="1">
    <source>
        <dbReference type="ARBA" id="ARBA00004141"/>
    </source>
</evidence>
<dbReference type="HOGENOM" id="CLU_028200_3_5_1"/>
<evidence type="ECO:0000256" key="4">
    <source>
        <dbReference type="ARBA" id="ARBA00023136"/>
    </source>
</evidence>
<feature type="transmembrane region" description="Helical" evidence="7">
    <location>
        <begin position="49"/>
        <end position="67"/>
    </location>
</feature>
<feature type="transmembrane region" description="Helical" evidence="7">
    <location>
        <begin position="94"/>
        <end position="117"/>
    </location>
</feature>
<keyword evidence="10" id="KW-1185">Reference proteome</keyword>
<evidence type="ECO:0000259" key="8">
    <source>
        <dbReference type="Pfam" id="PF20684"/>
    </source>
</evidence>
<dbReference type="OrthoDB" id="5022096at2759"/>
<dbReference type="AlphaFoldDB" id="A1CUS3"/>
<feature type="transmembrane region" description="Helical" evidence="7">
    <location>
        <begin position="210"/>
        <end position="232"/>
    </location>
</feature>
<feature type="compositionally biased region" description="Basic and acidic residues" evidence="6">
    <location>
        <begin position="342"/>
        <end position="352"/>
    </location>
</feature>
<feature type="transmembrane region" description="Helical" evidence="7">
    <location>
        <begin position="129"/>
        <end position="150"/>
    </location>
</feature>
<feature type="region of interest" description="Disordered" evidence="6">
    <location>
        <begin position="274"/>
        <end position="302"/>
    </location>
</feature>
<reference evidence="9 10" key="1">
    <citation type="journal article" date="2008" name="PLoS Genet.">
        <title>Genomic islands in the pathogenic filamentous fungus Aspergillus fumigatus.</title>
        <authorList>
            <person name="Fedorova N.D."/>
            <person name="Khaldi N."/>
            <person name="Joardar V.S."/>
            <person name="Maiti R."/>
            <person name="Amedeo P."/>
            <person name="Anderson M.J."/>
            <person name="Crabtree J."/>
            <person name="Silva J.C."/>
            <person name="Badger J.H."/>
            <person name="Albarraq A."/>
            <person name="Angiuoli S."/>
            <person name="Bussey H."/>
            <person name="Bowyer P."/>
            <person name="Cotty P.J."/>
            <person name="Dyer P.S."/>
            <person name="Egan A."/>
            <person name="Galens K."/>
            <person name="Fraser-Liggett C.M."/>
            <person name="Haas B.J."/>
            <person name="Inman J.M."/>
            <person name="Kent R."/>
            <person name="Lemieux S."/>
            <person name="Malavazi I."/>
            <person name="Orvis J."/>
            <person name="Roemer T."/>
            <person name="Ronning C.M."/>
            <person name="Sundaram J.P."/>
            <person name="Sutton G."/>
            <person name="Turner G."/>
            <person name="Venter J.C."/>
            <person name="White O.R."/>
            <person name="Whitty B.R."/>
            <person name="Youngman P."/>
            <person name="Wolfe K.H."/>
            <person name="Goldman G.H."/>
            <person name="Wortman J.R."/>
            <person name="Jiang B."/>
            <person name="Denning D.W."/>
            <person name="Nierman W.C."/>
        </authorList>
    </citation>
    <scope>NUCLEOTIDE SEQUENCE [LARGE SCALE GENOMIC DNA]</scope>
    <source>
        <strain evidence="10">ATCC 1007 / CBS 513.65 / DSM 816 / NCTC 3887 / NRRL 1</strain>
    </source>
</reference>
<evidence type="ECO:0000256" key="5">
    <source>
        <dbReference type="ARBA" id="ARBA00038359"/>
    </source>
</evidence>
<dbReference type="Pfam" id="PF20684">
    <property type="entry name" value="Fung_rhodopsin"/>
    <property type="match status" value="1"/>
</dbReference>
<feature type="transmembrane region" description="Helical" evidence="7">
    <location>
        <begin position="12"/>
        <end position="37"/>
    </location>
</feature>
<keyword evidence="4 7" id="KW-0472">Membrane</keyword>
<proteinExistence type="inferred from homology"/>
<evidence type="ECO:0000256" key="6">
    <source>
        <dbReference type="SAM" id="MobiDB-lite"/>
    </source>
</evidence>
<accession>A1CUS3</accession>
<dbReference type="InterPro" id="IPR049326">
    <property type="entry name" value="Rhodopsin_dom_fungi"/>
</dbReference>
<gene>
    <name evidence="9" type="ORF">ACLA_087660</name>
</gene>
<organism evidence="9 10">
    <name type="scientific">Aspergillus clavatus (strain ATCC 1007 / CBS 513.65 / DSM 816 / NCTC 3887 / NRRL 1 / QM 1276 / 107)</name>
    <dbReference type="NCBI Taxonomy" id="344612"/>
    <lineage>
        <taxon>Eukaryota</taxon>
        <taxon>Fungi</taxon>
        <taxon>Dikarya</taxon>
        <taxon>Ascomycota</taxon>
        <taxon>Pezizomycotina</taxon>
        <taxon>Eurotiomycetes</taxon>
        <taxon>Eurotiomycetidae</taxon>
        <taxon>Eurotiales</taxon>
        <taxon>Aspergillaceae</taxon>
        <taxon>Aspergillus</taxon>
        <taxon>Aspergillus subgen. Fumigati</taxon>
    </lineage>
</organism>
<comment type="subcellular location">
    <subcellularLocation>
        <location evidence="1">Membrane</location>
        <topology evidence="1">Multi-pass membrane protein</topology>
    </subcellularLocation>
</comment>
<comment type="similarity">
    <text evidence="5">Belongs to the SAT4 family.</text>
</comment>
<dbReference type="EMBL" id="DS027060">
    <property type="protein sequence ID" value="EAW07060.1"/>
    <property type="molecule type" value="Genomic_DNA"/>
</dbReference>
<dbReference type="Proteomes" id="UP000006701">
    <property type="component" value="Unassembled WGS sequence"/>
</dbReference>
<feature type="region of interest" description="Disordered" evidence="6">
    <location>
        <begin position="314"/>
        <end position="367"/>
    </location>
</feature>
<keyword evidence="2 7" id="KW-0812">Transmembrane</keyword>
<sequence>MDVDPAYAKESHLGIILGVQTALTVTAVTVVALRLYVRIKITKTPGSDDWTMAAGAVCAIVGWALIIDQGHYGLGRHAAVISQENRIRLVQGKFWQIIFCSAAGIALVKVSLALSLMRFSLTRWYTWSLWASIVFVSAYSFLAAMTFFLHCRPMKAHWDTRIKGAQCYSLHLFVIFGLINTAFNIFTDVLFATLPIPIVWRLKMKRRVRIYLTGILSLGYIAVGMGILKTIWQLAYAKNPDRYLAQFNTAILAASIPSLKPLFNRLLHLSDSRSRDQYDSRPRGQNSGIQSTNGGRSPMWSQHRGDQYALQELESNDSSKKSDPIELTTVTHPKTAGTSSRGGDRHEGHSAEDEQAILTEWPPAARGRGGIWKTTEVIVR</sequence>
<dbReference type="PANTHER" id="PTHR33048">
    <property type="entry name" value="PTH11-LIKE INTEGRAL MEMBRANE PROTEIN (AFU_ORTHOLOGUE AFUA_5G11245)"/>
    <property type="match status" value="1"/>
</dbReference>
<feature type="transmembrane region" description="Helical" evidence="7">
    <location>
        <begin position="170"/>
        <end position="198"/>
    </location>
</feature>
<name>A1CUS3_ASPCL</name>
<evidence type="ECO:0000313" key="9">
    <source>
        <dbReference type="EMBL" id="EAW07060.1"/>
    </source>
</evidence>
<dbReference type="KEGG" id="act:ACLA_087660"/>
<dbReference type="GO" id="GO:0016020">
    <property type="term" value="C:membrane"/>
    <property type="evidence" value="ECO:0007669"/>
    <property type="project" value="UniProtKB-SubCell"/>
</dbReference>
<feature type="compositionally biased region" description="Polar residues" evidence="6">
    <location>
        <begin position="328"/>
        <end position="341"/>
    </location>
</feature>
<keyword evidence="3 7" id="KW-1133">Transmembrane helix</keyword>
<protein>
    <recommendedName>
        <fullName evidence="8">Rhodopsin domain-containing protein</fullName>
    </recommendedName>
</protein>
<evidence type="ECO:0000256" key="2">
    <source>
        <dbReference type="ARBA" id="ARBA00022692"/>
    </source>
</evidence>
<dbReference type="eggNOG" id="ENOG502SNI4">
    <property type="taxonomic scope" value="Eukaryota"/>
</dbReference>
<feature type="compositionally biased region" description="Polar residues" evidence="6">
    <location>
        <begin position="284"/>
        <end position="295"/>
    </location>
</feature>
<evidence type="ECO:0000313" key="10">
    <source>
        <dbReference type="Proteomes" id="UP000006701"/>
    </source>
</evidence>
<dbReference type="InterPro" id="IPR052337">
    <property type="entry name" value="SAT4-like"/>
</dbReference>
<evidence type="ECO:0000256" key="3">
    <source>
        <dbReference type="ARBA" id="ARBA00022989"/>
    </source>
</evidence>